<dbReference type="Proteomes" id="UP000198908">
    <property type="component" value="Unassembled WGS sequence"/>
</dbReference>
<evidence type="ECO:0008006" key="4">
    <source>
        <dbReference type="Google" id="ProtNLM"/>
    </source>
</evidence>
<name>A0A1G7BZB0_9BURK</name>
<dbReference type="RefSeq" id="WP_092005601.1">
    <property type="nucleotide sequence ID" value="NZ_FMYQ01000042.1"/>
</dbReference>
<dbReference type="AlphaFoldDB" id="A0A1G7BZB0"/>
<evidence type="ECO:0000313" key="3">
    <source>
        <dbReference type="Proteomes" id="UP000198908"/>
    </source>
</evidence>
<dbReference type="STRING" id="416944.SAMN05421548_14211"/>
<proteinExistence type="predicted"/>
<evidence type="ECO:0000256" key="1">
    <source>
        <dbReference type="SAM" id="SignalP"/>
    </source>
</evidence>
<dbReference type="PROSITE" id="PS51257">
    <property type="entry name" value="PROKAR_LIPOPROTEIN"/>
    <property type="match status" value="1"/>
</dbReference>
<feature type="chain" id="PRO_5011557324" description="Lipoprotein" evidence="1">
    <location>
        <begin position="21"/>
        <end position="71"/>
    </location>
</feature>
<dbReference type="OrthoDB" id="9135771at2"/>
<organism evidence="2 3">
    <name type="scientific">Paraburkholderia lycopersici</name>
    <dbReference type="NCBI Taxonomy" id="416944"/>
    <lineage>
        <taxon>Bacteria</taxon>
        <taxon>Pseudomonadati</taxon>
        <taxon>Pseudomonadota</taxon>
        <taxon>Betaproteobacteria</taxon>
        <taxon>Burkholderiales</taxon>
        <taxon>Burkholderiaceae</taxon>
        <taxon>Paraburkholderia</taxon>
    </lineage>
</organism>
<keyword evidence="1" id="KW-0732">Signal</keyword>
<gene>
    <name evidence="2" type="ORF">SAMN05421548_14211</name>
</gene>
<protein>
    <recommendedName>
        <fullName evidence="4">Lipoprotein</fullName>
    </recommendedName>
</protein>
<feature type="signal peptide" evidence="1">
    <location>
        <begin position="1"/>
        <end position="20"/>
    </location>
</feature>
<keyword evidence="3" id="KW-1185">Reference proteome</keyword>
<reference evidence="3" key="1">
    <citation type="submission" date="2016-09" db="EMBL/GenBank/DDBJ databases">
        <authorList>
            <person name="Varghese N."/>
            <person name="Submissions S."/>
        </authorList>
    </citation>
    <scope>NUCLEOTIDE SEQUENCE [LARGE SCALE GENOMIC DNA]</scope>
    <source>
        <strain evidence="3">TNe-862</strain>
    </source>
</reference>
<accession>A0A1G7BZB0</accession>
<evidence type="ECO:0000313" key="2">
    <source>
        <dbReference type="EMBL" id="SDE32428.1"/>
    </source>
</evidence>
<dbReference type="EMBL" id="FMYQ01000042">
    <property type="protein sequence ID" value="SDE32428.1"/>
    <property type="molecule type" value="Genomic_DNA"/>
</dbReference>
<sequence>MKRIAYVVFAVMTLGCGAPACKKAHDAGNDSMKASHGAVVASSDGQVATVREALASSAPLAARAASAGTGQ</sequence>